<accession>A0ABW6A2X5</accession>
<gene>
    <name evidence="1" type="ORF">ACFS6H_05905</name>
</gene>
<dbReference type="RefSeq" id="WP_386096236.1">
    <property type="nucleotide sequence ID" value="NZ_JBHUOZ010000001.1"/>
</dbReference>
<keyword evidence="2" id="KW-1185">Reference proteome</keyword>
<dbReference type="EMBL" id="JBHUOZ010000001">
    <property type="protein sequence ID" value="MFD2919241.1"/>
    <property type="molecule type" value="Genomic_DNA"/>
</dbReference>
<reference evidence="2" key="1">
    <citation type="journal article" date="2019" name="Int. J. Syst. Evol. Microbiol.">
        <title>The Global Catalogue of Microorganisms (GCM) 10K type strain sequencing project: providing services to taxonomists for standard genome sequencing and annotation.</title>
        <authorList>
            <consortium name="The Broad Institute Genomics Platform"/>
            <consortium name="The Broad Institute Genome Sequencing Center for Infectious Disease"/>
            <person name="Wu L."/>
            <person name="Ma J."/>
        </authorList>
    </citation>
    <scope>NUCLEOTIDE SEQUENCE [LARGE SCALE GENOMIC DNA]</scope>
    <source>
        <strain evidence="2">KCTC 23299</strain>
    </source>
</reference>
<protein>
    <submittedName>
        <fullName evidence="1">Uncharacterized protein</fullName>
    </submittedName>
</protein>
<evidence type="ECO:0000313" key="1">
    <source>
        <dbReference type="EMBL" id="MFD2919241.1"/>
    </source>
</evidence>
<sequence>MHKIASFILLLAFVGQTFSQGVYYLDYLVDKAEYLAKCENKNRPKLQCNGKCLLMKRIQEQEKKEQEQAPQMKLANKAEVISSKSFFPDYKEVALMHNKPVYYIANSGTPVDRPDFFFHPPDLV</sequence>
<proteinExistence type="predicted"/>
<dbReference type="Proteomes" id="UP001597511">
    <property type="component" value="Unassembled WGS sequence"/>
</dbReference>
<comment type="caution">
    <text evidence="1">The sequence shown here is derived from an EMBL/GenBank/DDBJ whole genome shotgun (WGS) entry which is preliminary data.</text>
</comment>
<organism evidence="1 2">
    <name type="scientific">Terrimonas rubra</name>
    <dbReference type="NCBI Taxonomy" id="1035890"/>
    <lineage>
        <taxon>Bacteria</taxon>
        <taxon>Pseudomonadati</taxon>
        <taxon>Bacteroidota</taxon>
        <taxon>Chitinophagia</taxon>
        <taxon>Chitinophagales</taxon>
        <taxon>Chitinophagaceae</taxon>
        <taxon>Terrimonas</taxon>
    </lineage>
</organism>
<name>A0ABW6A2X5_9BACT</name>
<evidence type="ECO:0000313" key="2">
    <source>
        <dbReference type="Proteomes" id="UP001597511"/>
    </source>
</evidence>